<reference evidence="2 3" key="1">
    <citation type="submission" date="2020-11" db="EMBL/GenBank/DDBJ databases">
        <title>Draft Genome of Enterobacter sp. strain EMC7.</title>
        <authorList>
            <person name="Barman P."/>
            <person name="Sinha S."/>
            <person name="Sen S."/>
            <person name="Chakraborty R."/>
        </authorList>
    </citation>
    <scope>NUCLEOTIDE SEQUENCE [LARGE SCALE GENOMIC DNA]</scope>
    <source>
        <strain evidence="2 3">EMC7</strain>
    </source>
</reference>
<keyword evidence="1" id="KW-0732">Signal</keyword>
<evidence type="ECO:0000313" key="2">
    <source>
        <dbReference type="EMBL" id="MBZ0058288.1"/>
    </source>
</evidence>
<dbReference type="InterPro" id="IPR042230">
    <property type="entry name" value="CusF_sf"/>
</dbReference>
<evidence type="ECO:0000256" key="1">
    <source>
        <dbReference type="SAM" id="SignalP"/>
    </source>
</evidence>
<dbReference type="InterPro" id="IPR021647">
    <property type="entry name" value="CusF_Ec"/>
</dbReference>
<dbReference type="EMBL" id="JADMNK010000004">
    <property type="protein sequence ID" value="MBZ0058288.1"/>
    <property type="molecule type" value="Genomic_DNA"/>
</dbReference>
<protein>
    <submittedName>
        <fullName evidence="2">Cation efflux system protein CusF</fullName>
    </submittedName>
</protein>
<keyword evidence="3" id="KW-1185">Reference proteome</keyword>
<sequence length="113" mass="12243">MNIVSKAVLFSLFSAVAFSATASEMSTMHAAAQTAQQEQIVQATGEVKLIDPDAKKITIAHGPVAALNWPAMTMRFTFTQASQIQGITAGDQVEFTFIQQGNISLLQDIRRQD</sequence>
<dbReference type="Gene3D" id="2.40.50.320">
    <property type="entry name" value="Copper binding periplasmic protein CusF"/>
    <property type="match status" value="1"/>
</dbReference>
<organism evidence="2 3">
    <name type="scientific">Leclercia barmai</name>
    <dbReference type="NCBI Taxonomy" id="2785629"/>
    <lineage>
        <taxon>Bacteria</taxon>
        <taxon>Pseudomonadati</taxon>
        <taxon>Pseudomonadota</taxon>
        <taxon>Gammaproteobacteria</taxon>
        <taxon>Enterobacterales</taxon>
        <taxon>Enterobacteriaceae</taxon>
        <taxon>Leclercia</taxon>
    </lineage>
</organism>
<accession>A0ABS7RVE2</accession>
<dbReference type="Proteomes" id="UP000706580">
    <property type="component" value="Unassembled WGS sequence"/>
</dbReference>
<dbReference type="Pfam" id="PF11604">
    <property type="entry name" value="CusF_Ec"/>
    <property type="match status" value="1"/>
</dbReference>
<evidence type="ECO:0000313" key="3">
    <source>
        <dbReference type="Proteomes" id="UP000706580"/>
    </source>
</evidence>
<proteinExistence type="predicted"/>
<feature type="chain" id="PRO_5047370055" evidence="1">
    <location>
        <begin position="23"/>
        <end position="113"/>
    </location>
</feature>
<comment type="caution">
    <text evidence="2">The sequence shown here is derived from an EMBL/GenBank/DDBJ whole genome shotgun (WGS) entry which is preliminary data.</text>
</comment>
<name>A0ABS7RVE2_9ENTR</name>
<dbReference type="NCBIfam" id="NF007348">
    <property type="entry name" value="PRK09838.1"/>
    <property type="match status" value="1"/>
</dbReference>
<feature type="signal peptide" evidence="1">
    <location>
        <begin position="1"/>
        <end position="22"/>
    </location>
</feature>
<dbReference type="RefSeq" id="WP_223074610.1">
    <property type="nucleotide sequence ID" value="NZ_JADMNK010000004.1"/>
</dbReference>
<gene>
    <name evidence="2" type="primary">cusF</name>
    <name evidence="2" type="ORF">ITX56_10795</name>
</gene>